<dbReference type="InterPro" id="IPR011006">
    <property type="entry name" value="CheY-like_superfamily"/>
</dbReference>
<evidence type="ECO:0000313" key="3">
    <source>
        <dbReference type="EMBL" id="QDS93937.1"/>
    </source>
</evidence>
<dbReference type="Proteomes" id="UP000320672">
    <property type="component" value="Chromosome"/>
</dbReference>
<name>A0A517MGP8_9BACT</name>
<dbReference type="SMART" id="SM00448">
    <property type="entry name" value="REC"/>
    <property type="match status" value="1"/>
</dbReference>
<keyword evidence="1" id="KW-0597">Phosphoprotein</keyword>
<dbReference type="AlphaFoldDB" id="A0A517MGP8"/>
<dbReference type="EMBL" id="CP036262">
    <property type="protein sequence ID" value="QDS93937.1"/>
    <property type="molecule type" value="Genomic_DNA"/>
</dbReference>
<dbReference type="PANTHER" id="PTHR44520">
    <property type="entry name" value="RESPONSE REGULATOR RCP1-RELATED"/>
    <property type="match status" value="1"/>
</dbReference>
<feature type="domain" description="Response regulatory" evidence="2">
    <location>
        <begin position="13"/>
        <end position="141"/>
    </location>
</feature>
<dbReference type="GO" id="GO:0000160">
    <property type="term" value="P:phosphorelay signal transduction system"/>
    <property type="evidence" value="ECO:0007669"/>
    <property type="project" value="InterPro"/>
</dbReference>
<proteinExistence type="predicted"/>
<sequence length="157" mass="17885">MQEEPLRSQKKAVILLVEDDPGDQELTRRALKHESIRIDLRIVNDGEQAMAYLLRNGGYEDPVHSPTPDLILLDLNMPKMNGREVLIDLKKCQRLARIPVVVLTTSEQEADILRSYDLGCNSYIQKPVDIDQFVQSVRQLGTYWFSVVTLPSAVRPI</sequence>
<dbReference type="PROSITE" id="PS50110">
    <property type="entry name" value="RESPONSE_REGULATORY"/>
    <property type="match status" value="1"/>
</dbReference>
<dbReference type="InterPro" id="IPR001789">
    <property type="entry name" value="Sig_transdc_resp-reg_receiver"/>
</dbReference>
<dbReference type="InterPro" id="IPR052893">
    <property type="entry name" value="TCS_response_regulator"/>
</dbReference>
<dbReference type="SUPFAM" id="SSF52172">
    <property type="entry name" value="CheY-like"/>
    <property type="match status" value="1"/>
</dbReference>
<evidence type="ECO:0000259" key="2">
    <source>
        <dbReference type="PROSITE" id="PS50110"/>
    </source>
</evidence>
<dbReference type="KEGG" id="rml:FF011L_27140"/>
<dbReference type="Gene3D" id="3.40.50.2300">
    <property type="match status" value="1"/>
</dbReference>
<dbReference type="CDD" id="cd17557">
    <property type="entry name" value="REC_Rcp-like"/>
    <property type="match status" value="1"/>
</dbReference>
<evidence type="ECO:0000256" key="1">
    <source>
        <dbReference type="PROSITE-ProRule" id="PRU00169"/>
    </source>
</evidence>
<organism evidence="3 4">
    <name type="scientific">Roseimaritima multifibrata</name>
    <dbReference type="NCBI Taxonomy" id="1930274"/>
    <lineage>
        <taxon>Bacteria</taxon>
        <taxon>Pseudomonadati</taxon>
        <taxon>Planctomycetota</taxon>
        <taxon>Planctomycetia</taxon>
        <taxon>Pirellulales</taxon>
        <taxon>Pirellulaceae</taxon>
        <taxon>Roseimaritima</taxon>
    </lineage>
</organism>
<gene>
    <name evidence="3" type="primary">rcp1_3</name>
    <name evidence="3" type="ORF">FF011L_27140</name>
</gene>
<dbReference type="Pfam" id="PF00072">
    <property type="entry name" value="Response_reg"/>
    <property type="match status" value="1"/>
</dbReference>
<dbReference type="OrthoDB" id="195863at2"/>
<keyword evidence="4" id="KW-1185">Reference proteome</keyword>
<feature type="modified residue" description="4-aspartylphosphate" evidence="1">
    <location>
        <position position="74"/>
    </location>
</feature>
<dbReference type="RefSeq" id="WP_145352014.1">
    <property type="nucleotide sequence ID" value="NZ_CP036262.1"/>
</dbReference>
<protein>
    <submittedName>
        <fullName evidence="3">Response regulator rcp1</fullName>
    </submittedName>
</protein>
<reference evidence="3 4" key="1">
    <citation type="submission" date="2019-02" db="EMBL/GenBank/DDBJ databases">
        <title>Deep-cultivation of Planctomycetes and their phenomic and genomic characterization uncovers novel biology.</title>
        <authorList>
            <person name="Wiegand S."/>
            <person name="Jogler M."/>
            <person name="Boedeker C."/>
            <person name="Pinto D."/>
            <person name="Vollmers J."/>
            <person name="Rivas-Marin E."/>
            <person name="Kohn T."/>
            <person name="Peeters S.H."/>
            <person name="Heuer A."/>
            <person name="Rast P."/>
            <person name="Oberbeckmann S."/>
            <person name="Bunk B."/>
            <person name="Jeske O."/>
            <person name="Meyerdierks A."/>
            <person name="Storesund J.E."/>
            <person name="Kallscheuer N."/>
            <person name="Luecker S."/>
            <person name="Lage O.M."/>
            <person name="Pohl T."/>
            <person name="Merkel B.J."/>
            <person name="Hornburger P."/>
            <person name="Mueller R.-W."/>
            <person name="Bruemmer F."/>
            <person name="Labrenz M."/>
            <person name="Spormann A.M."/>
            <person name="Op den Camp H."/>
            <person name="Overmann J."/>
            <person name="Amann R."/>
            <person name="Jetten M.S.M."/>
            <person name="Mascher T."/>
            <person name="Medema M.H."/>
            <person name="Devos D.P."/>
            <person name="Kaster A.-K."/>
            <person name="Ovreas L."/>
            <person name="Rohde M."/>
            <person name="Galperin M.Y."/>
            <person name="Jogler C."/>
        </authorList>
    </citation>
    <scope>NUCLEOTIDE SEQUENCE [LARGE SCALE GENOMIC DNA]</scope>
    <source>
        <strain evidence="3 4">FF011L</strain>
    </source>
</reference>
<accession>A0A517MGP8</accession>
<evidence type="ECO:0000313" key="4">
    <source>
        <dbReference type="Proteomes" id="UP000320672"/>
    </source>
</evidence>